<dbReference type="GO" id="GO:0006508">
    <property type="term" value="P:proteolysis"/>
    <property type="evidence" value="ECO:0007669"/>
    <property type="project" value="UniProtKB-KW"/>
</dbReference>
<dbReference type="RefSeq" id="WP_130432119.1">
    <property type="nucleotide sequence ID" value="NZ_SHKP01000006.1"/>
</dbReference>
<dbReference type="InterPro" id="IPR002410">
    <property type="entry name" value="Peptidase_S33"/>
</dbReference>
<keyword evidence="13" id="KW-1185">Reference proteome</keyword>
<evidence type="ECO:0000313" key="13">
    <source>
        <dbReference type="Proteomes" id="UP000293671"/>
    </source>
</evidence>
<dbReference type="SUPFAM" id="SSF53474">
    <property type="entry name" value="alpha/beta-Hydrolases"/>
    <property type="match status" value="1"/>
</dbReference>
<evidence type="ECO:0000256" key="4">
    <source>
        <dbReference type="ARBA" id="ARBA00012568"/>
    </source>
</evidence>
<dbReference type="EMBL" id="SHKP01000006">
    <property type="protein sequence ID" value="RZT97876.1"/>
    <property type="molecule type" value="Genomic_DNA"/>
</dbReference>
<evidence type="ECO:0000256" key="2">
    <source>
        <dbReference type="ARBA" id="ARBA00004496"/>
    </source>
</evidence>
<organism evidence="12 13">
    <name type="scientific">Rivibacter subsaxonicus</name>
    <dbReference type="NCBI Taxonomy" id="457575"/>
    <lineage>
        <taxon>Bacteria</taxon>
        <taxon>Pseudomonadati</taxon>
        <taxon>Pseudomonadota</taxon>
        <taxon>Betaproteobacteria</taxon>
        <taxon>Burkholderiales</taxon>
        <taxon>Rivibacter</taxon>
    </lineage>
</organism>
<dbReference type="InterPro" id="IPR029058">
    <property type="entry name" value="AB_hydrolase_fold"/>
</dbReference>
<dbReference type="PANTHER" id="PTHR43722:SF1">
    <property type="entry name" value="PROLINE IMINOPEPTIDASE"/>
    <property type="match status" value="1"/>
</dbReference>
<evidence type="ECO:0000256" key="5">
    <source>
        <dbReference type="ARBA" id="ARBA00021843"/>
    </source>
</evidence>
<keyword evidence="8" id="KW-0645">Protease</keyword>
<comment type="catalytic activity">
    <reaction evidence="1">
        <text>Release of N-terminal proline from a peptide.</text>
        <dbReference type="EC" id="3.4.11.5"/>
    </reaction>
</comment>
<dbReference type="EC" id="3.4.11.5" evidence="4"/>
<sequence>MPLSPSPDPDAIDEIAGGRRRLTVGDGHRLWWTERGDPAAPALLVLHGGPGGRTREPTLAWWQGLPLRVLAFDQRGCGRSQPSGSLQHNTLAALVEDIEALRVELGVGRWALAGGSWGARLALAYAAQHPQRVNGLFLRSPFLGSRAETARYIEPWFDWLGMRGRAWVGEAAAQSLSRLYQAAPASFDADTGFTRGGDPAQTLPEWLDDTRLARAWAEFDDGQSLPGGVRRAGKLFTEPTSATGRDDGLASWRVHAWHALAHWGCADPGAGAWPEAEQLSRAWSGPVSIVAGAEDACCDPALARRLATLWPQALLQIVPGAGHRLDDPLLAAALAAAARAFGAPP</sequence>
<feature type="domain" description="AB hydrolase-1" evidence="11">
    <location>
        <begin position="41"/>
        <end position="323"/>
    </location>
</feature>
<dbReference type="InterPro" id="IPR005944">
    <property type="entry name" value="Pro_iminopeptidase"/>
</dbReference>
<dbReference type="GO" id="GO:0005737">
    <property type="term" value="C:cytoplasm"/>
    <property type="evidence" value="ECO:0007669"/>
    <property type="project" value="UniProtKB-SubCell"/>
</dbReference>
<dbReference type="InterPro" id="IPR000073">
    <property type="entry name" value="AB_hydrolase_1"/>
</dbReference>
<proteinExistence type="inferred from homology"/>
<evidence type="ECO:0000259" key="11">
    <source>
        <dbReference type="Pfam" id="PF00561"/>
    </source>
</evidence>
<dbReference type="PRINTS" id="PR00793">
    <property type="entry name" value="PROAMNOPTASE"/>
</dbReference>
<evidence type="ECO:0000256" key="6">
    <source>
        <dbReference type="ARBA" id="ARBA00022438"/>
    </source>
</evidence>
<evidence type="ECO:0000313" key="12">
    <source>
        <dbReference type="EMBL" id="RZT97876.1"/>
    </source>
</evidence>
<accession>A0A4Q7VND6</accession>
<dbReference type="AlphaFoldDB" id="A0A4Q7VND6"/>
<name>A0A4Q7VND6_9BURK</name>
<keyword evidence="9" id="KW-0378">Hydrolase</keyword>
<evidence type="ECO:0000256" key="9">
    <source>
        <dbReference type="ARBA" id="ARBA00022801"/>
    </source>
</evidence>
<evidence type="ECO:0000256" key="10">
    <source>
        <dbReference type="ARBA" id="ARBA00029605"/>
    </source>
</evidence>
<evidence type="ECO:0000256" key="7">
    <source>
        <dbReference type="ARBA" id="ARBA00022490"/>
    </source>
</evidence>
<dbReference type="GO" id="GO:0004177">
    <property type="term" value="F:aminopeptidase activity"/>
    <property type="evidence" value="ECO:0007669"/>
    <property type="project" value="UniProtKB-KW"/>
</dbReference>
<comment type="similarity">
    <text evidence="3">Belongs to the peptidase S33 family.</text>
</comment>
<dbReference type="Pfam" id="PF00561">
    <property type="entry name" value="Abhydrolase_1"/>
    <property type="match status" value="1"/>
</dbReference>
<evidence type="ECO:0000256" key="3">
    <source>
        <dbReference type="ARBA" id="ARBA00010088"/>
    </source>
</evidence>
<gene>
    <name evidence="12" type="ORF">EV670_2276</name>
</gene>
<dbReference type="PANTHER" id="PTHR43722">
    <property type="entry name" value="PROLINE IMINOPEPTIDASE"/>
    <property type="match status" value="1"/>
</dbReference>
<keyword evidence="6 12" id="KW-0031">Aminopeptidase</keyword>
<protein>
    <recommendedName>
        <fullName evidence="5">Proline iminopeptidase</fullName>
        <ecNumber evidence="4">3.4.11.5</ecNumber>
    </recommendedName>
    <alternativeName>
        <fullName evidence="10">Prolyl aminopeptidase</fullName>
    </alternativeName>
</protein>
<comment type="subcellular location">
    <subcellularLocation>
        <location evidence="2">Cytoplasm</location>
    </subcellularLocation>
</comment>
<dbReference type="OrthoDB" id="9796770at2"/>
<dbReference type="PRINTS" id="PR00111">
    <property type="entry name" value="ABHYDROLASE"/>
</dbReference>
<dbReference type="Proteomes" id="UP000293671">
    <property type="component" value="Unassembled WGS sequence"/>
</dbReference>
<evidence type="ECO:0000256" key="1">
    <source>
        <dbReference type="ARBA" id="ARBA00001585"/>
    </source>
</evidence>
<keyword evidence="7" id="KW-0963">Cytoplasm</keyword>
<evidence type="ECO:0000256" key="8">
    <source>
        <dbReference type="ARBA" id="ARBA00022670"/>
    </source>
</evidence>
<comment type="caution">
    <text evidence="12">The sequence shown here is derived from an EMBL/GenBank/DDBJ whole genome shotgun (WGS) entry which is preliminary data.</text>
</comment>
<dbReference type="Gene3D" id="3.40.50.1820">
    <property type="entry name" value="alpha/beta hydrolase"/>
    <property type="match status" value="1"/>
</dbReference>
<reference evidence="12 13" key="1">
    <citation type="submission" date="2019-02" db="EMBL/GenBank/DDBJ databases">
        <title>Genomic Encyclopedia of Type Strains, Phase IV (KMG-IV): sequencing the most valuable type-strain genomes for metagenomic binning, comparative biology and taxonomic classification.</title>
        <authorList>
            <person name="Goeker M."/>
        </authorList>
    </citation>
    <scope>NUCLEOTIDE SEQUENCE [LARGE SCALE GENOMIC DNA]</scope>
    <source>
        <strain evidence="12 13">DSM 19570</strain>
    </source>
</reference>